<reference evidence="1" key="2">
    <citation type="submission" date="2021-04" db="EMBL/GenBank/DDBJ databases">
        <authorList>
            <person name="Gilroy R."/>
        </authorList>
    </citation>
    <scope>NUCLEOTIDE SEQUENCE</scope>
    <source>
        <strain evidence="1">USAMLcec2-132</strain>
    </source>
</reference>
<proteinExistence type="predicted"/>
<sequence length="304" mass="35310">MNLHLDPEAFEELVTAASNELHIPAGIIEKDYYVTLALRELNSRIKSMVFKGGTSLTKCYQILNRFSEDIDISYAASEGIPGESRKRQLKKAIVSSMEALQFPIINLNDTRSRRSYNCYRATYSTRYASVAELRPELMIETYIALLPFPTVTRMADNYIHLFLKDTNQEHLAERFNLMPFLVTTQAIERTLVDKIFALCDYYLTDKTERHSRHLYDIYQILEHASPDQSLVPLIQEVRQLRSQLSICPSAKENFCIHDILTEIIEKDIYKADYDNITRNLLFTYLPYETAVNGLKKFLDQGYFK</sequence>
<dbReference type="Pfam" id="PF08843">
    <property type="entry name" value="AbiEii"/>
    <property type="match status" value="1"/>
</dbReference>
<dbReference type="EMBL" id="DWWS01000013">
    <property type="protein sequence ID" value="HJC22578.1"/>
    <property type="molecule type" value="Genomic_DNA"/>
</dbReference>
<protein>
    <submittedName>
        <fullName evidence="1">Nucleotidyl transferase AbiEii/AbiGii toxin family protein</fullName>
    </submittedName>
</protein>
<gene>
    <name evidence="1" type="ORF">H9761_02595</name>
</gene>
<dbReference type="Gene3D" id="3.10.450.620">
    <property type="entry name" value="JHP933, nucleotidyltransferase-like core domain"/>
    <property type="match status" value="1"/>
</dbReference>
<name>A0A9D2NCK9_9FIRM</name>
<evidence type="ECO:0000313" key="2">
    <source>
        <dbReference type="Proteomes" id="UP000823891"/>
    </source>
</evidence>
<accession>A0A9D2NCK9</accession>
<comment type="caution">
    <text evidence="1">The sequence shown here is derived from an EMBL/GenBank/DDBJ whole genome shotgun (WGS) entry which is preliminary data.</text>
</comment>
<dbReference type="Proteomes" id="UP000823891">
    <property type="component" value="Unassembled WGS sequence"/>
</dbReference>
<dbReference type="GO" id="GO:0016740">
    <property type="term" value="F:transferase activity"/>
    <property type="evidence" value="ECO:0007669"/>
    <property type="project" value="UniProtKB-KW"/>
</dbReference>
<dbReference type="AlphaFoldDB" id="A0A9D2NCK9"/>
<organism evidence="1 2">
    <name type="scientific">Candidatus Eisenbergiella merdavium</name>
    <dbReference type="NCBI Taxonomy" id="2838551"/>
    <lineage>
        <taxon>Bacteria</taxon>
        <taxon>Bacillati</taxon>
        <taxon>Bacillota</taxon>
        <taxon>Clostridia</taxon>
        <taxon>Lachnospirales</taxon>
        <taxon>Lachnospiraceae</taxon>
        <taxon>Eisenbergiella</taxon>
    </lineage>
</organism>
<keyword evidence="1" id="KW-0808">Transferase</keyword>
<dbReference type="InterPro" id="IPR014942">
    <property type="entry name" value="AbiEii"/>
</dbReference>
<reference evidence="1" key="1">
    <citation type="journal article" date="2021" name="PeerJ">
        <title>Extensive microbial diversity within the chicken gut microbiome revealed by metagenomics and culture.</title>
        <authorList>
            <person name="Gilroy R."/>
            <person name="Ravi A."/>
            <person name="Getino M."/>
            <person name="Pursley I."/>
            <person name="Horton D.L."/>
            <person name="Alikhan N.F."/>
            <person name="Baker D."/>
            <person name="Gharbi K."/>
            <person name="Hall N."/>
            <person name="Watson M."/>
            <person name="Adriaenssens E.M."/>
            <person name="Foster-Nyarko E."/>
            <person name="Jarju S."/>
            <person name="Secka A."/>
            <person name="Antonio M."/>
            <person name="Oren A."/>
            <person name="Chaudhuri R.R."/>
            <person name="La Ragione R."/>
            <person name="Hildebrand F."/>
            <person name="Pallen M.J."/>
        </authorList>
    </citation>
    <scope>NUCLEOTIDE SEQUENCE</scope>
    <source>
        <strain evidence="1">USAMLcec2-132</strain>
    </source>
</reference>
<evidence type="ECO:0000313" key="1">
    <source>
        <dbReference type="EMBL" id="HJC22578.1"/>
    </source>
</evidence>